<accession>A0ABS0HPS8</accession>
<dbReference type="SFLD" id="SFLDG01129">
    <property type="entry name" value="C1.5:_HAD__Beta-PGM__Phosphata"/>
    <property type="match status" value="1"/>
</dbReference>
<comment type="caution">
    <text evidence="5">The sequence shown here is derived from an EMBL/GenBank/DDBJ whole genome shotgun (WGS) entry which is preliminary data.</text>
</comment>
<dbReference type="InterPro" id="IPR036412">
    <property type="entry name" value="HAD-like_sf"/>
</dbReference>
<gene>
    <name evidence="5" type="ORF">I2H36_05545</name>
</gene>
<evidence type="ECO:0000313" key="5">
    <source>
        <dbReference type="EMBL" id="MBF9195490.1"/>
    </source>
</evidence>
<sequence length="216" mass="23101">MLLIFDCDGVLVDSEALACEIDAQILTRIGLPYSAEVIARKFVGVSFKDMVARLEAEHGCVLPADLGAQLDSALFAKFETDLKPIEGVREAILSLPYRRCVASSSTPHRIALSLRITGLSALFDHIFSATQVSRGKPAPDLFLHAAEQMGVSPQDCIVIEDSAAGVQGALAAGMRVIGFVGGAHCGPEHAEKLKQADARTIIERMADLRSAVQMLE</sequence>
<dbReference type="SUPFAM" id="SSF56784">
    <property type="entry name" value="HAD-like"/>
    <property type="match status" value="1"/>
</dbReference>
<comment type="similarity">
    <text evidence="2">Belongs to the HAD-like hydrolase superfamily. CbbY/CbbZ/Gph/YieH family.</text>
</comment>
<dbReference type="PANTHER" id="PTHR46193">
    <property type="entry name" value="6-PHOSPHOGLUCONATE PHOSPHATASE"/>
    <property type="match status" value="1"/>
</dbReference>
<evidence type="ECO:0000313" key="6">
    <source>
        <dbReference type="Proteomes" id="UP000611708"/>
    </source>
</evidence>
<dbReference type="InterPro" id="IPR023214">
    <property type="entry name" value="HAD_sf"/>
</dbReference>
<dbReference type="Proteomes" id="UP000611708">
    <property type="component" value="Unassembled WGS sequence"/>
</dbReference>
<comment type="cofactor">
    <cofactor evidence="1">
        <name>Mg(2+)</name>
        <dbReference type="ChEBI" id="CHEBI:18420"/>
    </cofactor>
</comment>
<dbReference type="RefSeq" id="WP_196262869.1">
    <property type="nucleotide sequence ID" value="NZ_JADQDN010000002.1"/>
</dbReference>
<evidence type="ECO:0000256" key="3">
    <source>
        <dbReference type="ARBA" id="ARBA00022723"/>
    </source>
</evidence>
<reference evidence="5 6" key="1">
    <citation type="submission" date="2020-11" db="EMBL/GenBank/DDBJ databases">
        <authorList>
            <person name="Kim M.K."/>
        </authorList>
    </citation>
    <scope>NUCLEOTIDE SEQUENCE [LARGE SCALE GENOMIC DNA]</scope>
    <source>
        <strain evidence="5 6">BT290</strain>
    </source>
</reference>
<name>A0ABS0HPS8_9HYPH</name>
<dbReference type="InterPro" id="IPR051600">
    <property type="entry name" value="Beta-PGM-like"/>
</dbReference>
<evidence type="ECO:0000256" key="1">
    <source>
        <dbReference type="ARBA" id="ARBA00001946"/>
    </source>
</evidence>
<proteinExistence type="inferred from homology"/>
<dbReference type="Gene3D" id="3.40.50.1000">
    <property type="entry name" value="HAD superfamily/HAD-like"/>
    <property type="match status" value="1"/>
</dbReference>
<dbReference type="Gene3D" id="1.10.150.240">
    <property type="entry name" value="Putative phosphatase, domain 2"/>
    <property type="match status" value="1"/>
</dbReference>
<keyword evidence="6" id="KW-1185">Reference proteome</keyword>
<dbReference type="PANTHER" id="PTHR46193:SF10">
    <property type="entry name" value="6-PHOSPHOGLUCONATE PHOSPHATASE"/>
    <property type="match status" value="1"/>
</dbReference>
<protein>
    <submittedName>
        <fullName evidence="5">HAD family hydrolase</fullName>
    </submittedName>
</protein>
<dbReference type="SFLD" id="SFLDG01135">
    <property type="entry name" value="C1.5.6:_HAD__Beta-PGM__Phospha"/>
    <property type="match status" value="1"/>
</dbReference>
<keyword evidence="5" id="KW-0378">Hydrolase</keyword>
<dbReference type="Pfam" id="PF13419">
    <property type="entry name" value="HAD_2"/>
    <property type="match status" value="1"/>
</dbReference>
<keyword evidence="4" id="KW-0460">Magnesium</keyword>
<organism evidence="5 6">
    <name type="scientific">Microvirga terrestris</name>
    <dbReference type="NCBI Taxonomy" id="2791024"/>
    <lineage>
        <taxon>Bacteria</taxon>
        <taxon>Pseudomonadati</taxon>
        <taxon>Pseudomonadota</taxon>
        <taxon>Alphaproteobacteria</taxon>
        <taxon>Hyphomicrobiales</taxon>
        <taxon>Methylobacteriaceae</taxon>
        <taxon>Microvirga</taxon>
    </lineage>
</organism>
<dbReference type="NCBIfam" id="TIGR01549">
    <property type="entry name" value="HAD-SF-IA-v1"/>
    <property type="match status" value="1"/>
</dbReference>
<dbReference type="InterPro" id="IPR041492">
    <property type="entry name" value="HAD_2"/>
</dbReference>
<dbReference type="InterPro" id="IPR023198">
    <property type="entry name" value="PGP-like_dom2"/>
</dbReference>
<evidence type="ECO:0000256" key="2">
    <source>
        <dbReference type="ARBA" id="ARBA00006171"/>
    </source>
</evidence>
<dbReference type="GO" id="GO:0016787">
    <property type="term" value="F:hydrolase activity"/>
    <property type="evidence" value="ECO:0007669"/>
    <property type="project" value="UniProtKB-KW"/>
</dbReference>
<dbReference type="EMBL" id="JADQDN010000002">
    <property type="protein sequence ID" value="MBF9195490.1"/>
    <property type="molecule type" value="Genomic_DNA"/>
</dbReference>
<evidence type="ECO:0000256" key="4">
    <source>
        <dbReference type="ARBA" id="ARBA00022842"/>
    </source>
</evidence>
<dbReference type="InterPro" id="IPR006439">
    <property type="entry name" value="HAD-SF_hydro_IA"/>
</dbReference>
<dbReference type="NCBIfam" id="TIGR01509">
    <property type="entry name" value="HAD-SF-IA-v3"/>
    <property type="match status" value="1"/>
</dbReference>
<dbReference type="CDD" id="cd07526">
    <property type="entry name" value="HAD_BPGM_like"/>
    <property type="match status" value="1"/>
</dbReference>
<keyword evidence="3" id="KW-0479">Metal-binding</keyword>
<dbReference type="SFLD" id="SFLDS00003">
    <property type="entry name" value="Haloacid_Dehalogenase"/>
    <property type="match status" value="1"/>
</dbReference>